<protein>
    <recommendedName>
        <fullName evidence="5">ADP-ribosylglycohydrolase family protein</fullName>
    </recommendedName>
</protein>
<evidence type="ECO:0000256" key="2">
    <source>
        <dbReference type="ARBA" id="ARBA00022801"/>
    </source>
</evidence>
<comment type="caution">
    <text evidence="3">The sequence shown here is derived from an EMBL/GenBank/DDBJ whole genome shotgun (WGS) entry which is preliminary data.</text>
</comment>
<keyword evidence="4" id="KW-1185">Reference proteome</keyword>
<dbReference type="Pfam" id="PF03747">
    <property type="entry name" value="ADP_ribosyl_GH"/>
    <property type="match status" value="1"/>
</dbReference>
<comment type="similarity">
    <text evidence="1">Belongs to the ADP-ribosylglycohydrolase family.</text>
</comment>
<reference evidence="4" key="1">
    <citation type="journal article" date="2019" name="Int. J. Syst. Evol. Microbiol.">
        <title>The Global Catalogue of Microorganisms (GCM) 10K type strain sequencing project: providing services to taxonomists for standard genome sequencing and annotation.</title>
        <authorList>
            <consortium name="The Broad Institute Genomics Platform"/>
            <consortium name="The Broad Institute Genome Sequencing Center for Infectious Disease"/>
            <person name="Wu L."/>
            <person name="Ma J."/>
        </authorList>
    </citation>
    <scope>NUCLEOTIDE SEQUENCE [LARGE SCALE GENOMIC DNA]</scope>
    <source>
        <strain evidence="4">CGMCC 1.14966</strain>
    </source>
</reference>
<dbReference type="Gene3D" id="1.10.4080.10">
    <property type="entry name" value="ADP-ribosylation/Crystallin J1"/>
    <property type="match status" value="1"/>
</dbReference>
<dbReference type="SUPFAM" id="SSF101478">
    <property type="entry name" value="ADP-ribosylglycohydrolase"/>
    <property type="match status" value="1"/>
</dbReference>
<name>A0ABQ1ZVP8_9BACT</name>
<keyword evidence="2" id="KW-0378">Hydrolase</keyword>
<dbReference type="EMBL" id="BMGY01000002">
    <property type="protein sequence ID" value="GGH79181.1"/>
    <property type="molecule type" value="Genomic_DNA"/>
</dbReference>
<dbReference type="Proteomes" id="UP000637774">
    <property type="component" value="Unassembled WGS sequence"/>
</dbReference>
<evidence type="ECO:0000256" key="1">
    <source>
        <dbReference type="ARBA" id="ARBA00010702"/>
    </source>
</evidence>
<dbReference type="InterPro" id="IPR050792">
    <property type="entry name" value="ADP-ribosylglycohydrolase"/>
</dbReference>
<organism evidence="3 4">
    <name type="scientific">Hymenobacter frigidus</name>
    <dbReference type="NCBI Taxonomy" id="1524095"/>
    <lineage>
        <taxon>Bacteria</taxon>
        <taxon>Pseudomonadati</taxon>
        <taxon>Bacteroidota</taxon>
        <taxon>Cytophagia</taxon>
        <taxon>Cytophagales</taxon>
        <taxon>Hymenobacteraceae</taxon>
        <taxon>Hymenobacter</taxon>
    </lineage>
</organism>
<gene>
    <name evidence="3" type="ORF">GCM10011495_02520</name>
</gene>
<dbReference type="PANTHER" id="PTHR16222">
    <property type="entry name" value="ADP-RIBOSYLGLYCOHYDROLASE"/>
    <property type="match status" value="1"/>
</dbReference>
<evidence type="ECO:0000313" key="3">
    <source>
        <dbReference type="EMBL" id="GGH79181.1"/>
    </source>
</evidence>
<accession>A0ABQ1ZVP8</accession>
<sequence>MGRHGTYFVPMLMPDKIPAAARAALLGLAVGDALGVPVEFQPRAARIPDPVTGMRAYGTHRQPAGTWSDDSSLTFCLAETLALPNGRSAVPDLGDFARRSIDWLNNSYWTATGETFDVGNATRTAINRLERGAAPSLAGPRSEFDNGNGALMRILPLVFHQTWQAEALDLNAAWALTEAVANVTHGHPRSTLGCFLYLLVARSLLAGHSPAKACEHMRLQATPWLNNGSIPAVAEVKHYQRVLNDALSSLPEEQIHSSGYVVHTLEAALWCLLRHDTYAATVLAAVNLGDDADTTGAVAGGLAGLAYGEAGIPAEWLVAVARRADIENLAARLTR</sequence>
<dbReference type="InterPro" id="IPR005502">
    <property type="entry name" value="Ribosyl_crysJ1"/>
</dbReference>
<evidence type="ECO:0000313" key="4">
    <source>
        <dbReference type="Proteomes" id="UP000637774"/>
    </source>
</evidence>
<dbReference type="PANTHER" id="PTHR16222:SF24">
    <property type="entry name" value="ADP-RIBOSYLHYDROLASE ARH3"/>
    <property type="match status" value="1"/>
</dbReference>
<proteinExistence type="inferred from homology"/>
<evidence type="ECO:0008006" key="5">
    <source>
        <dbReference type="Google" id="ProtNLM"/>
    </source>
</evidence>
<dbReference type="InterPro" id="IPR036705">
    <property type="entry name" value="Ribosyl_crysJ1_sf"/>
</dbReference>